<evidence type="ECO:0000256" key="1">
    <source>
        <dbReference type="SAM" id="MobiDB-lite"/>
    </source>
</evidence>
<name>A0A8J5K5W2_HOMAM</name>
<dbReference type="InterPro" id="IPR043721">
    <property type="entry name" value="DUF5662"/>
</dbReference>
<dbReference type="EMBL" id="JAHLQT010020073">
    <property type="protein sequence ID" value="KAG7168326.1"/>
    <property type="molecule type" value="Genomic_DNA"/>
</dbReference>
<dbReference type="OrthoDB" id="2104607at2759"/>
<dbReference type="AlphaFoldDB" id="A0A8J5K5W2"/>
<organism evidence="2 3">
    <name type="scientific">Homarus americanus</name>
    <name type="common">American lobster</name>
    <dbReference type="NCBI Taxonomy" id="6706"/>
    <lineage>
        <taxon>Eukaryota</taxon>
        <taxon>Metazoa</taxon>
        <taxon>Ecdysozoa</taxon>
        <taxon>Arthropoda</taxon>
        <taxon>Crustacea</taxon>
        <taxon>Multicrustacea</taxon>
        <taxon>Malacostraca</taxon>
        <taxon>Eumalacostraca</taxon>
        <taxon>Eucarida</taxon>
        <taxon>Decapoda</taxon>
        <taxon>Pleocyemata</taxon>
        <taxon>Astacidea</taxon>
        <taxon>Nephropoidea</taxon>
        <taxon>Nephropidae</taxon>
        <taxon>Homarus</taxon>
    </lineage>
</organism>
<dbReference type="Pfam" id="PF18907">
    <property type="entry name" value="DUF5662"/>
    <property type="match status" value="1"/>
</dbReference>
<keyword evidence="3" id="KW-1185">Reference proteome</keyword>
<sequence>MELNSSKVEASFRKEEPSIKEQMCLTVPDDLKKEVSYLYDSIYADEVKRLCDQRPGDELWHHENDSRVRDLKKKAETLAACMSIALLIMNKWSPKMRRHAEKLILNKAIHKNYVDDKNLKFVYALDISEEIDETGWVIEKNDDIIIDLLWNKFNMKEHFHMVHIHRLWVQRSYDRLKEHMPSLCPEIIERHDLSKFAFSQAVGYTMKHVHNTYHHMWKTACDLHLQNEPHHPQTWSKSWTPEVKCKKLELWMKNACDFRDGYPYGINLATLDFASEDLAEVFLLESFIDMVAIEWERKKGGRLDIHTRDLVYIEDKFLRRYSKGQHKFISAFMYQLIDSFPSWKDEDLTQREKNLLSFVREEDKNFIMRQMQSQKKVELDRILQHARESGRSSAGPSGASYEKSDERFQKKANDNAYFTMVAYIVMEYWDYNFRKHVEGLILKKAIEEHFIKESHLQWITVIEKREEPMEVENGSELLNNPVAEDDLVKIIWEDFSVREHFSQMKSHRHWIMQSFLRLSKFVPELSEEVIERHDLSKFAFSQAIGYTLKWVHGIYHPIWRNACDLHMHSEPHHPEMWSNTHSPENKKSCLESWLCVQAGGSKYGVEVSTLNLASESMAKVFLYESFLDMVGIEWERKKGGELDLTDTELIYMEAKYLARYSKSDKAIVVKLMTVIREADVKFKTKL</sequence>
<dbReference type="Proteomes" id="UP000747542">
    <property type="component" value="Unassembled WGS sequence"/>
</dbReference>
<proteinExistence type="predicted"/>
<protein>
    <submittedName>
        <fullName evidence="2">Uncharacterized protein</fullName>
    </submittedName>
</protein>
<evidence type="ECO:0000313" key="2">
    <source>
        <dbReference type="EMBL" id="KAG7168326.1"/>
    </source>
</evidence>
<gene>
    <name evidence="2" type="ORF">Hamer_G002350</name>
</gene>
<feature type="compositionally biased region" description="Low complexity" evidence="1">
    <location>
        <begin position="391"/>
        <end position="400"/>
    </location>
</feature>
<accession>A0A8J5K5W2</accession>
<feature type="region of interest" description="Disordered" evidence="1">
    <location>
        <begin position="386"/>
        <end position="406"/>
    </location>
</feature>
<evidence type="ECO:0000313" key="3">
    <source>
        <dbReference type="Proteomes" id="UP000747542"/>
    </source>
</evidence>
<reference evidence="2" key="1">
    <citation type="journal article" date="2021" name="Sci. Adv.">
        <title>The American lobster genome reveals insights on longevity, neural, and immune adaptations.</title>
        <authorList>
            <person name="Polinski J.M."/>
            <person name="Zimin A.V."/>
            <person name="Clark K.F."/>
            <person name="Kohn A.B."/>
            <person name="Sadowski N."/>
            <person name="Timp W."/>
            <person name="Ptitsyn A."/>
            <person name="Khanna P."/>
            <person name="Romanova D.Y."/>
            <person name="Williams P."/>
            <person name="Greenwood S.J."/>
            <person name="Moroz L.L."/>
            <person name="Walt D.R."/>
            <person name="Bodnar A.G."/>
        </authorList>
    </citation>
    <scope>NUCLEOTIDE SEQUENCE</scope>
    <source>
        <strain evidence="2">GMGI-L3</strain>
    </source>
</reference>
<comment type="caution">
    <text evidence="2">The sequence shown here is derived from an EMBL/GenBank/DDBJ whole genome shotgun (WGS) entry which is preliminary data.</text>
</comment>